<dbReference type="AlphaFoldDB" id="I5C7U1"/>
<dbReference type="Proteomes" id="UP000005551">
    <property type="component" value="Unassembled WGS sequence"/>
</dbReference>
<feature type="transmembrane region" description="Helical" evidence="1">
    <location>
        <begin position="6"/>
        <end position="24"/>
    </location>
</feature>
<comment type="caution">
    <text evidence="2">The sequence shown here is derived from an EMBL/GenBank/DDBJ whole genome shotgun (WGS) entry which is preliminary data.</text>
</comment>
<sequence>MSVLPQIAFLVIFAIAGVILYKRISFLRRNIFLGKREQRNDQPEERWKTMLLVALGQKKMFKRFIPAFLHLLIYVAFIIINLEVLEFIIDGLSGAHRIFAPALGGLYTVAMNIFEFLAIAVLVSCVAFLIRRNVMHIKRFRMGELKGWPALDANLILIIEVILMFAILTMNATDQILAERGVEKYVLLDGLFFSGLIQPLFVGMSETCVQGIIRGLGRGGSTSSVSRLHLCDVLET</sequence>
<feature type="non-terminal residue" evidence="2">
    <location>
        <position position="236"/>
    </location>
</feature>
<accession>I5C7U1</accession>
<organism evidence="2 3">
    <name type="scientific">Nitritalea halalkaliphila LW7</name>
    <dbReference type="NCBI Taxonomy" id="1189621"/>
    <lineage>
        <taxon>Bacteria</taxon>
        <taxon>Pseudomonadati</taxon>
        <taxon>Bacteroidota</taxon>
        <taxon>Cytophagia</taxon>
        <taxon>Cytophagales</taxon>
        <taxon>Cyclobacteriaceae</taxon>
        <taxon>Nitritalea</taxon>
    </lineage>
</organism>
<dbReference type="EMBL" id="AJYA01000011">
    <property type="protein sequence ID" value="EIM77893.1"/>
    <property type="molecule type" value="Genomic_DNA"/>
</dbReference>
<protein>
    <submittedName>
        <fullName evidence="2">Oxidoreductase, fe-s subunit</fullName>
    </submittedName>
</protein>
<feature type="transmembrane region" description="Helical" evidence="1">
    <location>
        <begin position="109"/>
        <end position="130"/>
    </location>
</feature>
<proteinExistence type="predicted"/>
<keyword evidence="1" id="KW-1133">Transmembrane helix</keyword>
<evidence type="ECO:0000313" key="3">
    <source>
        <dbReference type="Proteomes" id="UP000005551"/>
    </source>
</evidence>
<evidence type="ECO:0000313" key="2">
    <source>
        <dbReference type="EMBL" id="EIM77893.1"/>
    </source>
</evidence>
<gene>
    <name evidence="2" type="ORF">A3SI_05487</name>
</gene>
<dbReference type="STRING" id="1189621.A3SI_05487"/>
<feature type="transmembrane region" description="Helical" evidence="1">
    <location>
        <begin position="67"/>
        <end position="89"/>
    </location>
</feature>
<name>I5C7U1_9BACT</name>
<evidence type="ECO:0000256" key="1">
    <source>
        <dbReference type="SAM" id="Phobius"/>
    </source>
</evidence>
<keyword evidence="1" id="KW-0812">Transmembrane</keyword>
<keyword evidence="3" id="KW-1185">Reference proteome</keyword>
<reference evidence="2 3" key="1">
    <citation type="submission" date="2012-05" db="EMBL/GenBank/DDBJ databases">
        <title>Genome sequence of Nitritalea halalkaliphila LW7.</title>
        <authorList>
            <person name="Jangir P.K."/>
            <person name="Singh A."/>
            <person name="Shivaji S."/>
            <person name="Sharma R."/>
        </authorList>
    </citation>
    <scope>NUCLEOTIDE SEQUENCE [LARGE SCALE GENOMIC DNA]</scope>
    <source>
        <strain evidence="2 3">LW7</strain>
    </source>
</reference>
<feature type="transmembrane region" description="Helical" evidence="1">
    <location>
        <begin position="151"/>
        <end position="173"/>
    </location>
</feature>
<keyword evidence="1" id="KW-0472">Membrane</keyword>